<comment type="similarity">
    <text evidence="1">Belongs to the disease resistance NB-LRR family.</text>
</comment>
<evidence type="ECO:0000256" key="5">
    <source>
        <dbReference type="ARBA" id="ARBA00022821"/>
    </source>
</evidence>
<dbReference type="AlphaFoldDB" id="A0A2I4ESC1"/>
<sequence>MEVVASIVAEAVVAMGRLFSGSIYSMIVNTVKYQSNLDALDKEMKPLMALRDDVKNDTELAEIEGKVPRTRVMEWLKEVDELLLKVDQIQAVKLSRLPLNCSKRYRISREAAENLREIQRLLKAGSFHTGSVSVSYSAPSAVEHIPGHSIQDQTTASTTLSQTMTLLSDPTVLRIGICGMGGVGKTTLIRNLNNKLKGTSSILPFSIVIWATVSKNFDMKKVQLQIAERLNLKAKKEESTERLSILLYERLEKEKKFLLILDDVWVKIDLHRLGIPEPEVEKGSKIILTTRSLDICRYMMTDVEVKVNGLNDEEAWQLFSRYTGSVVSSEHVRPFAEAIARECCGLPLAITIVGAAMRGKTMVRLWKDALNELQRSRPNIAGVEDEVYKPLKWSYDSLQGKRIKSCFLYCSLFPEDFAIGKSELVKCWLAEGLLDEQENYEASLNRGIAMIESLKDSCLLEEGIRECTVKMHDVVRDVAIWIASSSEDECKSLVHSGMGLTEISAVELLNSLRRVSFMNNKIKMLPDRVIQCSEATTLLLQGNSCLDGIPERFLQGFGALRVLNLSRTNIHSLPLSLLQLDDLRALLLKDCLYLEELPSLERLSRLEVLDLSATPIKELPRGMENLSNLRQLILSRTRHLKTIQTGIISRLSCLEYLDMTHSGYQLRVKREVEEKQTSFEELLCLERLLVLFIHLERIPCLSSEPLSSVYRLSRFQFLIGPHAHHLKGRHAHDKRTVTVRALDLSAEPIWCLLSIASSLLLNHCWGLNEMLENLVINSVGGFAGLKSLTIRRSDCSFRPGRGCAGTTLCDLLPNLEELHLEYLSCIESISELVSHLGLRFLRLKSLVVANCPKLKYLLSCGFFIHDLPNLDVIKVSFCDELDELFNCLPLQNMDLCPVVPNLRVLKLKDVPKLRAVCRDEETWPCLEQVDVIDCNLLRKLPLTNRNAENMKKIRGESQWWNALEWDADITKSNLQPYFHPAEASRSRKEWE</sequence>
<dbReference type="Gene3D" id="1.10.10.10">
    <property type="entry name" value="Winged helix-like DNA-binding domain superfamily/Winged helix DNA-binding domain"/>
    <property type="match status" value="1"/>
</dbReference>
<evidence type="ECO:0000313" key="10">
    <source>
        <dbReference type="Proteomes" id="UP000235220"/>
    </source>
</evidence>
<feature type="domain" description="Disease resistance protein At4g27190-like leucine-rich repeats" evidence="8">
    <location>
        <begin position="838"/>
        <end position="940"/>
    </location>
</feature>
<dbReference type="InterPro" id="IPR027417">
    <property type="entry name" value="P-loop_NTPase"/>
</dbReference>
<name>A0A2I4ESC1_JUGRE</name>
<dbReference type="STRING" id="51240.A0A2I4ESC1"/>
<dbReference type="GeneID" id="108992246"/>
<organism evidence="10 11">
    <name type="scientific">Juglans regia</name>
    <name type="common">English walnut</name>
    <dbReference type="NCBI Taxonomy" id="51240"/>
    <lineage>
        <taxon>Eukaryota</taxon>
        <taxon>Viridiplantae</taxon>
        <taxon>Streptophyta</taxon>
        <taxon>Embryophyta</taxon>
        <taxon>Tracheophyta</taxon>
        <taxon>Spermatophyta</taxon>
        <taxon>Magnoliopsida</taxon>
        <taxon>eudicotyledons</taxon>
        <taxon>Gunneridae</taxon>
        <taxon>Pentapetalae</taxon>
        <taxon>rosids</taxon>
        <taxon>fabids</taxon>
        <taxon>Fagales</taxon>
        <taxon>Juglandaceae</taxon>
        <taxon>Juglans</taxon>
    </lineage>
</organism>
<dbReference type="SMART" id="SM00369">
    <property type="entry name" value="LRR_TYP"/>
    <property type="match status" value="3"/>
</dbReference>
<dbReference type="Pfam" id="PF23559">
    <property type="entry name" value="WHD_DRP"/>
    <property type="match status" value="1"/>
</dbReference>
<evidence type="ECO:0000256" key="2">
    <source>
        <dbReference type="ARBA" id="ARBA00022614"/>
    </source>
</evidence>
<dbReference type="Proteomes" id="UP000235220">
    <property type="component" value="Chromosome 9"/>
</dbReference>
<evidence type="ECO:0000256" key="6">
    <source>
        <dbReference type="ARBA" id="ARBA00022840"/>
    </source>
</evidence>
<dbReference type="Pfam" id="PF00931">
    <property type="entry name" value="NB-ARC"/>
    <property type="match status" value="1"/>
</dbReference>
<dbReference type="GO" id="GO:0005524">
    <property type="term" value="F:ATP binding"/>
    <property type="evidence" value="ECO:0007669"/>
    <property type="project" value="UniProtKB-KW"/>
</dbReference>
<feature type="domain" description="Disease resistance protein winged helix" evidence="9">
    <location>
        <begin position="412"/>
        <end position="479"/>
    </location>
</feature>
<keyword evidence="2" id="KW-0433">Leucine-rich repeat</keyword>
<dbReference type="PANTHER" id="PTHR33463">
    <property type="entry name" value="NB-ARC DOMAIN-CONTAINING PROTEIN-RELATED"/>
    <property type="match status" value="1"/>
</dbReference>
<dbReference type="Pfam" id="PF23247">
    <property type="entry name" value="LRR_RPS2"/>
    <property type="match status" value="1"/>
</dbReference>
<dbReference type="InterPro" id="IPR057135">
    <property type="entry name" value="At4g27190-like_LRR"/>
</dbReference>
<evidence type="ECO:0000259" key="9">
    <source>
        <dbReference type="Pfam" id="PF23559"/>
    </source>
</evidence>
<keyword evidence="5" id="KW-0611">Plant defense</keyword>
<dbReference type="InterPro" id="IPR002182">
    <property type="entry name" value="NB-ARC"/>
</dbReference>
<dbReference type="InterPro" id="IPR003591">
    <property type="entry name" value="Leu-rich_rpt_typical-subtyp"/>
</dbReference>
<dbReference type="PANTHER" id="PTHR33463:SF202">
    <property type="entry name" value="NB-ARC DOMAIN-CONTAINING PROTEIN"/>
    <property type="match status" value="1"/>
</dbReference>
<evidence type="ECO:0000259" key="8">
    <source>
        <dbReference type="Pfam" id="PF23247"/>
    </source>
</evidence>
<dbReference type="InterPro" id="IPR036388">
    <property type="entry name" value="WH-like_DNA-bd_sf"/>
</dbReference>
<dbReference type="PRINTS" id="PR00364">
    <property type="entry name" value="DISEASERSIST"/>
</dbReference>
<dbReference type="InterPro" id="IPR058922">
    <property type="entry name" value="WHD_DRP"/>
</dbReference>
<dbReference type="GO" id="GO:0043531">
    <property type="term" value="F:ADP binding"/>
    <property type="evidence" value="ECO:0007669"/>
    <property type="project" value="InterPro"/>
</dbReference>
<dbReference type="Gene3D" id="1.10.8.430">
    <property type="entry name" value="Helical domain of apoptotic protease-activating factors"/>
    <property type="match status" value="1"/>
</dbReference>
<evidence type="ECO:0000256" key="3">
    <source>
        <dbReference type="ARBA" id="ARBA00022737"/>
    </source>
</evidence>
<dbReference type="Gene3D" id="3.80.10.10">
    <property type="entry name" value="Ribonuclease Inhibitor"/>
    <property type="match status" value="2"/>
</dbReference>
<dbReference type="InterPro" id="IPR050905">
    <property type="entry name" value="Plant_NBS-LRR"/>
</dbReference>
<keyword evidence="4" id="KW-0547">Nucleotide-binding</keyword>
<dbReference type="OrthoDB" id="736010at2759"/>
<dbReference type="RefSeq" id="XP_018822292.1">
    <property type="nucleotide sequence ID" value="XM_018966747.2"/>
</dbReference>
<reference evidence="11" key="1">
    <citation type="submission" date="2025-08" db="UniProtKB">
        <authorList>
            <consortium name="RefSeq"/>
        </authorList>
    </citation>
    <scope>IDENTIFICATION</scope>
    <source>
        <tissue evidence="11">Leaves</tissue>
    </source>
</reference>
<dbReference type="SUPFAM" id="SSF52540">
    <property type="entry name" value="P-loop containing nucleoside triphosphate hydrolases"/>
    <property type="match status" value="1"/>
</dbReference>
<evidence type="ECO:0000313" key="11">
    <source>
        <dbReference type="RefSeq" id="XP_018822292.1"/>
    </source>
</evidence>
<dbReference type="InterPro" id="IPR032675">
    <property type="entry name" value="LRR_dom_sf"/>
</dbReference>
<evidence type="ECO:0000259" key="7">
    <source>
        <dbReference type="Pfam" id="PF00931"/>
    </source>
</evidence>
<keyword evidence="10" id="KW-1185">Reference proteome</keyword>
<proteinExistence type="inferred from homology"/>
<protein>
    <submittedName>
        <fullName evidence="11">Disease resistance protein At4g27190-like</fullName>
    </submittedName>
</protein>
<dbReference type="Gramene" id="Jr09_14910_p1">
    <property type="protein sequence ID" value="cds.Jr09_14910_p1"/>
    <property type="gene ID" value="Jr09_14910"/>
</dbReference>
<dbReference type="SUPFAM" id="SSF52058">
    <property type="entry name" value="L domain-like"/>
    <property type="match status" value="1"/>
</dbReference>
<accession>A0A2I4ESC1</accession>
<dbReference type="GO" id="GO:0006952">
    <property type="term" value="P:defense response"/>
    <property type="evidence" value="ECO:0007669"/>
    <property type="project" value="UniProtKB-KW"/>
</dbReference>
<dbReference type="FunFam" id="1.10.10.10:FF:000322">
    <property type="entry name" value="Probable disease resistance protein At1g63360"/>
    <property type="match status" value="1"/>
</dbReference>
<feature type="domain" description="NB-ARC" evidence="7">
    <location>
        <begin position="169"/>
        <end position="323"/>
    </location>
</feature>
<keyword evidence="3" id="KW-0677">Repeat</keyword>
<dbReference type="FunFam" id="1.10.8.430:FF:000003">
    <property type="entry name" value="Probable disease resistance protein At5g66910"/>
    <property type="match status" value="1"/>
</dbReference>
<dbReference type="FunFam" id="3.40.50.300:FF:001091">
    <property type="entry name" value="Probable disease resistance protein At1g61300"/>
    <property type="match status" value="1"/>
</dbReference>
<dbReference type="InterPro" id="IPR042197">
    <property type="entry name" value="Apaf_helical"/>
</dbReference>
<dbReference type="FunCoup" id="A0A2I4ESC1">
    <property type="interactions" value="29"/>
</dbReference>
<dbReference type="KEGG" id="jre:108992246"/>
<evidence type="ECO:0000256" key="1">
    <source>
        <dbReference type="ARBA" id="ARBA00008894"/>
    </source>
</evidence>
<dbReference type="Gene3D" id="3.40.50.300">
    <property type="entry name" value="P-loop containing nucleotide triphosphate hydrolases"/>
    <property type="match status" value="1"/>
</dbReference>
<evidence type="ECO:0000256" key="4">
    <source>
        <dbReference type="ARBA" id="ARBA00022741"/>
    </source>
</evidence>
<gene>
    <name evidence="11" type="primary">LOC108992246</name>
</gene>
<keyword evidence="6" id="KW-0067">ATP-binding</keyword>